<dbReference type="InterPro" id="IPR012337">
    <property type="entry name" value="RNaseH-like_sf"/>
</dbReference>
<dbReference type="PROSITE" id="PS51194">
    <property type="entry name" value="HELICASE_CTER"/>
    <property type="match status" value="1"/>
</dbReference>
<dbReference type="GO" id="GO:0005634">
    <property type="term" value="C:nucleus"/>
    <property type="evidence" value="ECO:0007669"/>
    <property type="project" value="UniProtKB-SubCell"/>
</dbReference>
<feature type="domain" description="Integrase catalytic" evidence="15">
    <location>
        <begin position="201"/>
        <end position="293"/>
    </location>
</feature>
<evidence type="ECO:0000259" key="17">
    <source>
        <dbReference type="PROSITE" id="PS51194"/>
    </source>
</evidence>
<evidence type="ECO:0000259" key="15">
    <source>
        <dbReference type="PROSITE" id="PS50994"/>
    </source>
</evidence>
<feature type="domain" description="HRDC" evidence="14">
    <location>
        <begin position="875"/>
        <end position="957"/>
    </location>
</feature>
<dbReference type="PROSITE" id="PS50994">
    <property type="entry name" value="INTEGRASE"/>
    <property type="match status" value="1"/>
</dbReference>
<dbReference type="PROSITE" id="PS50206">
    <property type="entry name" value="RHODANESE_3"/>
    <property type="match status" value="1"/>
</dbReference>
<feature type="domain" description="Helicase C-terminal" evidence="17">
    <location>
        <begin position="497"/>
        <end position="642"/>
    </location>
</feature>
<evidence type="ECO:0000256" key="2">
    <source>
        <dbReference type="ARBA" id="ARBA00005446"/>
    </source>
</evidence>
<dbReference type="Gene3D" id="3.30.420.10">
    <property type="entry name" value="Ribonuclease H-like superfamily/Ribonuclease H"/>
    <property type="match status" value="1"/>
</dbReference>
<dbReference type="InterPro" id="IPR044876">
    <property type="entry name" value="HRDC_dom_sf"/>
</dbReference>
<comment type="caution">
    <text evidence="18">The sequence shown here is derived from an EMBL/GenBank/DDBJ whole genome shotgun (WGS) entry which is preliminary data.</text>
</comment>
<dbReference type="PANTHER" id="PTHR13710:SF156">
    <property type="entry name" value="ATP-DEPENDENT DNA HELICASE Q-LIKE 4B"/>
    <property type="match status" value="1"/>
</dbReference>
<dbReference type="SMART" id="SM00490">
    <property type="entry name" value="HELICc"/>
    <property type="match status" value="1"/>
</dbReference>
<dbReference type="InterPro" id="IPR002121">
    <property type="entry name" value="HRDC_dom"/>
</dbReference>
<dbReference type="InterPro" id="IPR014001">
    <property type="entry name" value="Helicase_ATP-bd"/>
</dbReference>
<dbReference type="InterPro" id="IPR010997">
    <property type="entry name" value="HRDC-like_sf"/>
</dbReference>
<dbReference type="Pfam" id="PF00270">
    <property type="entry name" value="DEAD"/>
    <property type="match status" value="1"/>
</dbReference>
<dbReference type="Pfam" id="PF25597">
    <property type="entry name" value="SH3_retrovirus"/>
    <property type="match status" value="1"/>
</dbReference>
<dbReference type="SUPFAM" id="SSF53098">
    <property type="entry name" value="Ribonuclease H-like"/>
    <property type="match status" value="1"/>
</dbReference>
<dbReference type="InterPro" id="IPR001650">
    <property type="entry name" value="Helicase_C-like"/>
</dbReference>
<dbReference type="Proteomes" id="UP000321947">
    <property type="component" value="Unassembled WGS sequence"/>
</dbReference>
<dbReference type="InterPro" id="IPR001763">
    <property type="entry name" value="Rhodanese-like_dom"/>
</dbReference>
<evidence type="ECO:0000256" key="5">
    <source>
        <dbReference type="ARBA" id="ARBA00022806"/>
    </source>
</evidence>
<dbReference type="GO" id="GO:0005524">
    <property type="term" value="F:ATP binding"/>
    <property type="evidence" value="ECO:0007669"/>
    <property type="project" value="UniProtKB-KW"/>
</dbReference>
<dbReference type="PROSITE" id="PS00690">
    <property type="entry name" value="DEAH_ATP_HELICASE"/>
    <property type="match status" value="1"/>
</dbReference>
<dbReference type="GO" id="GO:0003677">
    <property type="term" value="F:DNA binding"/>
    <property type="evidence" value="ECO:0007669"/>
    <property type="project" value="UniProtKB-KW"/>
</dbReference>
<evidence type="ECO:0000256" key="6">
    <source>
        <dbReference type="ARBA" id="ARBA00022840"/>
    </source>
</evidence>
<evidence type="ECO:0000313" key="19">
    <source>
        <dbReference type="Proteomes" id="UP000321947"/>
    </source>
</evidence>
<keyword evidence="7" id="KW-0238">DNA-binding</keyword>
<dbReference type="GO" id="GO:0005694">
    <property type="term" value="C:chromosome"/>
    <property type="evidence" value="ECO:0007669"/>
    <property type="project" value="TreeGrafter"/>
</dbReference>
<dbReference type="InterPro" id="IPR004589">
    <property type="entry name" value="DNA_helicase_ATP-dep_RecQ"/>
</dbReference>
<dbReference type="SUPFAM" id="SSF52540">
    <property type="entry name" value="P-loop containing nucleoside triphosphate hydrolases"/>
    <property type="match status" value="2"/>
</dbReference>
<dbReference type="PROSITE" id="PS51192">
    <property type="entry name" value="HELICASE_ATP_BIND_1"/>
    <property type="match status" value="1"/>
</dbReference>
<evidence type="ECO:0000256" key="10">
    <source>
        <dbReference type="ARBA" id="ARBA00034617"/>
    </source>
</evidence>
<evidence type="ECO:0000313" key="18">
    <source>
        <dbReference type="EMBL" id="TYK22551.1"/>
    </source>
</evidence>
<dbReference type="Pfam" id="PF00570">
    <property type="entry name" value="HRDC"/>
    <property type="match status" value="1"/>
</dbReference>
<evidence type="ECO:0000256" key="12">
    <source>
        <dbReference type="SAM" id="MobiDB-lite"/>
    </source>
</evidence>
<dbReference type="PANTHER" id="PTHR13710">
    <property type="entry name" value="DNA HELICASE RECQ FAMILY MEMBER"/>
    <property type="match status" value="1"/>
</dbReference>
<reference evidence="18 19" key="1">
    <citation type="submission" date="2019-08" db="EMBL/GenBank/DDBJ databases">
        <title>Draft genome sequences of two oriental melons (Cucumis melo L. var makuwa).</title>
        <authorList>
            <person name="Kwon S.-Y."/>
        </authorList>
    </citation>
    <scope>NUCLEOTIDE SEQUENCE [LARGE SCALE GENOMIC DNA]</scope>
    <source>
        <strain evidence="19">cv. Chang Bougi</strain>
        <tissue evidence="18">Leaf</tissue>
    </source>
</reference>
<proteinExistence type="inferred from homology"/>
<evidence type="ECO:0000256" key="1">
    <source>
        <dbReference type="ARBA" id="ARBA00004123"/>
    </source>
</evidence>
<dbReference type="PROSITE" id="PS50967">
    <property type="entry name" value="HRDC"/>
    <property type="match status" value="1"/>
</dbReference>
<gene>
    <name evidence="18" type="ORF">E5676_scaffold584G00040</name>
</gene>
<keyword evidence="9" id="KW-0539">Nucleus</keyword>
<dbReference type="GO" id="GO:0043138">
    <property type="term" value="F:3'-5' DNA helicase activity"/>
    <property type="evidence" value="ECO:0007669"/>
    <property type="project" value="UniProtKB-EC"/>
</dbReference>
<evidence type="ECO:0000259" key="13">
    <source>
        <dbReference type="PROSITE" id="PS50206"/>
    </source>
</evidence>
<protein>
    <recommendedName>
        <fullName evidence="11">DNA 3'-5' helicase</fullName>
        <ecNumber evidence="11">5.6.2.4</ecNumber>
    </recommendedName>
</protein>
<dbReference type="Pfam" id="PF00271">
    <property type="entry name" value="Helicase_C"/>
    <property type="match status" value="1"/>
</dbReference>
<name>A0A5D3DFS4_CUCMM</name>
<evidence type="ECO:0000256" key="3">
    <source>
        <dbReference type="ARBA" id="ARBA00022741"/>
    </source>
</evidence>
<feature type="domain" description="Rhodanese" evidence="13">
    <location>
        <begin position="512"/>
        <end position="554"/>
    </location>
</feature>
<comment type="similarity">
    <text evidence="2">Belongs to the helicase family. RecQ subfamily.</text>
</comment>
<dbReference type="Gene3D" id="3.40.50.300">
    <property type="entry name" value="P-loop containing nucleotide triphosphate hydrolases"/>
    <property type="match status" value="2"/>
</dbReference>
<dbReference type="InterPro" id="IPR011545">
    <property type="entry name" value="DEAD/DEAH_box_helicase_dom"/>
</dbReference>
<dbReference type="Gene3D" id="1.10.150.80">
    <property type="entry name" value="HRDC domain"/>
    <property type="match status" value="1"/>
</dbReference>
<feature type="compositionally biased region" description="Basic and acidic residues" evidence="12">
    <location>
        <begin position="1009"/>
        <end position="1020"/>
    </location>
</feature>
<dbReference type="GO" id="GO:0006260">
    <property type="term" value="P:DNA replication"/>
    <property type="evidence" value="ECO:0007669"/>
    <property type="project" value="InterPro"/>
</dbReference>
<dbReference type="Gene3D" id="1.10.10.10">
    <property type="entry name" value="Winged helix-like DNA-binding domain superfamily/Winged helix DNA-binding domain"/>
    <property type="match status" value="1"/>
</dbReference>
<evidence type="ECO:0000256" key="4">
    <source>
        <dbReference type="ARBA" id="ARBA00022801"/>
    </source>
</evidence>
<dbReference type="FunFam" id="3.40.50.300:FF:000340">
    <property type="entry name" value="Bloom syndrome, RecQ helicase"/>
    <property type="match status" value="1"/>
</dbReference>
<dbReference type="EMBL" id="SSTD01004953">
    <property type="protein sequence ID" value="TYK22551.1"/>
    <property type="molecule type" value="Genomic_DNA"/>
</dbReference>
<keyword evidence="3" id="KW-0547">Nucleotide-binding</keyword>
<keyword evidence="4" id="KW-0378">Hydrolase</keyword>
<dbReference type="InterPro" id="IPR057670">
    <property type="entry name" value="SH3_retrovirus"/>
</dbReference>
<comment type="subcellular location">
    <subcellularLocation>
        <location evidence="1">Nucleus</location>
    </subcellularLocation>
</comment>
<evidence type="ECO:0000259" key="16">
    <source>
        <dbReference type="PROSITE" id="PS51192"/>
    </source>
</evidence>
<dbReference type="InterPro" id="IPR036388">
    <property type="entry name" value="WH-like_DNA-bd_sf"/>
</dbReference>
<dbReference type="NCBIfam" id="TIGR00614">
    <property type="entry name" value="recQ_fam"/>
    <property type="match status" value="1"/>
</dbReference>
<dbReference type="Pfam" id="PF09382">
    <property type="entry name" value="RQC"/>
    <property type="match status" value="1"/>
</dbReference>
<dbReference type="InterPro" id="IPR002464">
    <property type="entry name" value="DNA/RNA_helicase_DEAH_CS"/>
</dbReference>
<evidence type="ECO:0000256" key="7">
    <source>
        <dbReference type="ARBA" id="ARBA00023125"/>
    </source>
</evidence>
<dbReference type="SUPFAM" id="SSF47819">
    <property type="entry name" value="HRDC-like"/>
    <property type="match status" value="1"/>
</dbReference>
<dbReference type="CDD" id="cd18794">
    <property type="entry name" value="SF2_C_RecQ"/>
    <property type="match status" value="1"/>
</dbReference>
<dbReference type="GO" id="GO:0015074">
    <property type="term" value="P:DNA integration"/>
    <property type="evidence" value="ECO:0007669"/>
    <property type="project" value="InterPro"/>
</dbReference>
<feature type="domain" description="Helicase ATP-binding" evidence="16">
    <location>
        <begin position="377"/>
        <end position="472"/>
    </location>
</feature>
<sequence length="1084" mass="122874">MYSKNPIISLPNVPSNYITNSVAFSARSLTHDNGKRILVCEHCKKHWHTKDRCWKLHGWPLRGNKCSSTEQQNSGRIDVREIASTSQPIGPTASQTSSPTLSAIAQSGMSQFLGLISDDGTNPWILDSRATYHVIGFSEHFVSYIPMPDLNSGRTIDTARHSKGLYILNSDTFGCSISTTSLLSSYFSTSKHDFMLWHFRDNGRELQNHNLSEFLASKGIVYQNSCAYTPQQNEVAERKNRHLLEVVRSLMLSTSLPSYLWRDAILTAAHLINRMPSSILHLQTPLKCLKESYPSTRLVSEVPLRVFGCIAYVHSFGPNQAKFTNRAQVCVFVGYPPYQRGCFHLLSRKYFVTMDVTIFEDRPYFSVSHLQGESVSEESNNTFEFIELTPSTISDFLLRHLESLNARHLLARIVIDEAHCVSQWGHDFRPDYQGLGILKQKFPKIPVLALTATATASVKEDVVQALGLINCIIFRQSFNRPNLWYSVIPKTKKCVDDIDKFIKENHFDECGIVYCLSRMDCEKVAERLQECGHKAAFYHGSMDPAQRSFIQKQWSKDEINIICATVAFGMGINKPDVRFVIHHSLPKSIEGYHQECGRAGRDGLRSSCVLYYSYSDYIRVKHMISQGATEQSPLVSGYNRTNLGSSGRILETNTENLLRMVSYCENDVDCRRLLQLVHFGEKFDPGNCKKTCDNCLKSTNLIEKDVTDIAKQLVDLVRSMGQQFSSAHILEVYRGSLSQFVKKHRHEKLSLHGAGKHLLKSDASRILHYLVIEDILVEEVKKNDVYGSVSSLLKVVNETKVQSLLNGGQRITLRFPSITKTNKLSKFEMTPAKGSLVFGKMYPNIDTPAQPQSEVDVFVTWFVLKWENDFVFLLQQLSAKLYSSLRMLRTNLVKEAADGVMAYHIFGNATLQQISRRVPRSKEELLDINGIGKAKVSKYGDRILETIESTINEFYGAGKNGSNSNDSNDSGKRRRGGNKDKDEYLDENDATKSFDRSKKRATNIQNIDPKVHSSSRPEHPDQFFDSELDFDDSHYEIRDLELNNNLDHGCFEWYITEGEAILGEGKGSFDLYKWCLKLGTEQSN</sequence>
<keyword evidence="6" id="KW-0067">ATP-binding</keyword>
<dbReference type="InterPro" id="IPR032284">
    <property type="entry name" value="RecQ_Zn-bd"/>
</dbReference>
<dbReference type="GO" id="GO:0005737">
    <property type="term" value="C:cytoplasm"/>
    <property type="evidence" value="ECO:0007669"/>
    <property type="project" value="TreeGrafter"/>
</dbReference>
<dbReference type="Pfam" id="PF16124">
    <property type="entry name" value="RecQ_Zn_bind"/>
    <property type="match status" value="1"/>
</dbReference>
<comment type="catalytic activity">
    <reaction evidence="10">
        <text>Couples ATP hydrolysis with the unwinding of duplex DNA by translocating in the 3'-5' direction.</text>
        <dbReference type="EC" id="5.6.2.4"/>
    </reaction>
</comment>
<keyword evidence="8" id="KW-0413">Isomerase</keyword>
<feature type="region of interest" description="Disordered" evidence="12">
    <location>
        <begin position="955"/>
        <end position="1020"/>
    </location>
</feature>
<dbReference type="InterPro" id="IPR001584">
    <property type="entry name" value="Integrase_cat-core"/>
</dbReference>
<dbReference type="AlphaFoldDB" id="A0A5D3DFS4"/>
<evidence type="ECO:0000256" key="9">
    <source>
        <dbReference type="ARBA" id="ARBA00023242"/>
    </source>
</evidence>
<accession>A0A5D3DFS4</accession>
<dbReference type="InterPro" id="IPR018982">
    <property type="entry name" value="RQC_domain"/>
</dbReference>
<dbReference type="InterPro" id="IPR027417">
    <property type="entry name" value="P-loop_NTPase"/>
</dbReference>
<evidence type="ECO:0000256" key="8">
    <source>
        <dbReference type="ARBA" id="ARBA00023235"/>
    </source>
</evidence>
<dbReference type="InterPro" id="IPR036397">
    <property type="entry name" value="RNaseH_sf"/>
</dbReference>
<dbReference type="GO" id="GO:0009378">
    <property type="term" value="F:four-way junction helicase activity"/>
    <property type="evidence" value="ECO:0007669"/>
    <property type="project" value="TreeGrafter"/>
</dbReference>
<dbReference type="GO" id="GO:0016787">
    <property type="term" value="F:hydrolase activity"/>
    <property type="evidence" value="ECO:0007669"/>
    <property type="project" value="UniProtKB-KW"/>
</dbReference>
<dbReference type="EC" id="5.6.2.4" evidence="11"/>
<dbReference type="SMART" id="SM00956">
    <property type="entry name" value="RQC"/>
    <property type="match status" value="1"/>
</dbReference>
<keyword evidence="5 18" id="KW-0347">Helicase</keyword>
<dbReference type="GO" id="GO:0000724">
    <property type="term" value="P:double-strand break repair via homologous recombination"/>
    <property type="evidence" value="ECO:0007669"/>
    <property type="project" value="TreeGrafter"/>
</dbReference>
<organism evidence="18 19">
    <name type="scientific">Cucumis melo var. makuwa</name>
    <name type="common">Oriental melon</name>
    <dbReference type="NCBI Taxonomy" id="1194695"/>
    <lineage>
        <taxon>Eukaryota</taxon>
        <taxon>Viridiplantae</taxon>
        <taxon>Streptophyta</taxon>
        <taxon>Embryophyta</taxon>
        <taxon>Tracheophyta</taxon>
        <taxon>Spermatophyta</taxon>
        <taxon>Magnoliopsida</taxon>
        <taxon>eudicotyledons</taxon>
        <taxon>Gunneridae</taxon>
        <taxon>Pentapetalae</taxon>
        <taxon>rosids</taxon>
        <taxon>fabids</taxon>
        <taxon>Cucurbitales</taxon>
        <taxon>Cucurbitaceae</taxon>
        <taxon>Benincaseae</taxon>
        <taxon>Cucumis</taxon>
    </lineage>
</organism>
<evidence type="ECO:0000256" key="11">
    <source>
        <dbReference type="ARBA" id="ARBA00034808"/>
    </source>
</evidence>
<evidence type="ECO:0000259" key="14">
    <source>
        <dbReference type="PROSITE" id="PS50967"/>
    </source>
</evidence>